<feature type="region of interest" description="Disordered" evidence="1">
    <location>
        <begin position="75"/>
        <end position="107"/>
    </location>
</feature>
<dbReference type="AlphaFoldDB" id="A0A8J4F9M8"/>
<dbReference type="Proteomes" id="UP000747399">
    <property type="component" value="Unassembled WGS sequence"/>
</dbReference>
<feature type="compositionally biased region" description="Low complexity" evidence="1">
    <location>
        <begin position="90"/>
        <end position="104"/>
    </location>
</feature>
<sequence length="214" mass="21758">EMLAAEQVARALLCMMCELPNETREAFGNRPIVHDCGAKELGGCGINGLGNGSNKDFGGFASGLGKGITGPGIGGSEFGGGTNGLGGADSDGASAAELEEGAGSVQVETSDGDCGLCITSSRNPLQSTAVPPSPVLLTPPQSVAVMTAEAVAATFAEAPLSYDDVRALLGPGGHIPFPRLQEALMRLLEGGQPPCEGEYAEIRLEIWIRCRGGK</sequence>
<keyword evidence="3" id="KW-1185">Reference proteome</keyword>
<evidence type="ECO:0000313" key="2">
    <source>
        <dbReference type="EMBL" id="GIL62831.1"/>
    </source>
</evidence>
<proteinExistence type="predicted"/>
<name>A0A8J4F9M8_9CHLO</name>
<reference evidence="2" key="1">
    <citation type="journal article" date="2021" name="Proc. Natl. Acad. Sci. U.S.A.">
        <title>Three genomes in the algal genus Volvox reveal the fate of a haploid sex-determining region after a transition to homothallism.</title>
        <authorList>
            <person name="Yamamoto K."/>
            <person name="Hamaji T."/>
            <person name="Kawai-Toyooka H."/>
            <person name="Matsuzaki R."/>
            <person name="Takahashi F."/>
            <person name="Nishimura Y."/>
            <person name="Kawachi M."/>
            <person name="Noguchi H."/>
            <person name="Minakuchi Y."/>
            <person name="Umen J.G."/>
            <person name="Toyoda A."/>
            <person name="Nozaki H."/>
        </authorList>
    </citation>
    <scope>NUCLEOTIDE SEQUENCE</scope>
    <source>
        <strain evidence="2">NIES-3780</strain>
    </source>
</reference>
<evidence type="ECO:0000313" key="3">
    <source>
        <dbReference type="Proteomes" id="UP000747399"/>
    </source>
</evidence>
<gene>
    <name evidence="2" type="ORF">Vafri_17005</name>
</gene>
<accession>A0A8J4F9M8</accession>
<feature type="compositionally biased region" description="Gly residues" evidence="1">
    <location>
        <begin position="75"/>
        <end position="89"/>
    </location>
</feature>
<evidence type="ECO:0000256" key="1">
    <source>
        <dbReference type="SAM" id="MobiDB-lite"/>
    </source>
</evidence>
<feature type="non-terminal residue" evidence="2">
    <location>
        <position position="1"/>
    </location>
</feature>
<comment type="caution">
    <text evidence="2">The sequence shown here is derived from an EMBL/GenBank/DDBJ whole genome shotgun (WGS) entry which is preliminary data.</text>
</comment>
<protein>
    <submittedName>
        <fullName evidence="2">Uncharacterized protein</fullName>
    </submittedName>
</protein>
<dbReference type="EMBL" id="BNCO01000053">
    <property type="protein sequence ID" value="GIL62831.1"/>
    <property type="molecule type" value="Genomic_DNA"/>
</dbReference>
<organism evidence="2 3">
    <name type="scientific">Volvox africanus</name>
    <dbReference type="NCBI Taxonomy" id="51714"/>
    <lineage>
        <taxon>Eukaryota</taxon>
        <taxon>Viridiplantae</taxon>
        <taxon>Chlorophyta</taxon>
        <taxon>core chlorophytes</taxon>
        <taxon>Chlorophyceae</taxon>
        <taxon>CS clade</taxon>
        <taxon>Chlamydomonadales</taxon>
        <taxon>Volvocaceae</taxon>
        <taxon>Volvox</taxon>
    </lineage>
</organism>